<name>A0A0D3AHC0_BRAOL</name>
<keyword evidence="1" id="KW-1133">Transmembrane helix</keyword>
<feature type="transmembrane region" description="Helical" evidence="1">
    <location>
        <begin position="42"/>
        <end position="60"/>
    </location>
</feature>
<evidence type="ECO:0000313" key="3">
    <source>
        <dbReference type="Proteomes" id="UP000032141"/>
    </source>
</evidence>
<dbReference type="AlphaFoldDB" id="A0A0D3AHC0"/>
<protein>
    <submittedName>
        <fullName evidence="2">Uncharacterized protein</fullName>
    </submittedName>
</protein>
<dbReference type="EnsemblPlants" id="Bo2g001080.1">
    <property type="protein sequence ID" value="Bo2g001080.1"/>
    <property type="gene ID" value="Bo2g001080"/>
</dbReference>
<evidence type="ECO:0000313" key="2">
    <source>
        <dbReference type="EnsemblPlants" id="Bo2g001080.1"/>
    </source>
</evidence>
<dbReference type="Gramene" id="Bo2g001080.1">
    <property type="protein sequence ID" value="Bo2g001080.1"/>
    <property type="gene ID" value="Bo2g001080"/>
</dbReference>
<keyword evidence="3" id="KW-1185">Reference proteome</keyword>
<reference evidence="2 3" key="1">
    <citation type="journal article" date="2014" name="Genome Biol.">
        <title>Transcriptome and methylome profiling reveals relics of genome dominance in the mesopolyploid Brassica oleracea.</title>
        <authorList>
            <person name="Parkin I.A."/>
            <person name="Koh C."/>
            <person name="Tang H."/>
            <person name="Robinson S.J."/>
            <person name="Kagale S."/>
            <person name="Clarke W.E."/>
            <person name="Town C.D."/>
            <person name="Nixon J."/>
            <person name="Krishnakumar V."/>
            <person name="Bidwell S.L."/>
            <person name="Denoeud F."/>
            <person name="Belcram H."/>
            <person name="Links M.G."/>
            <person name="Just J."/>
            <person name="Clarke C."/>
            <person name="Bender T."/>
            <person name="Huebert T."/>
            <person name="Mason A.S."/>
            <person name="Pires J.C."/>
            <person name="Barker G."/>
            <person name="Moore J."/>
            <person name="Walley P.G."/>
            <person name="Manoli S."/>
            <person name="Batley J."/>
            <person name="Edwards D."/>
            <person name="Nelson M.N."/>
            <person name="Wang X."/>
            <person name="Paterson A.H."/>
            <person name="King G."/>
            <person name="Bancroft I."/>
            <person name="Chalhoub B."/>
            <person name="Sharpe A.G."/>
        </authorList>
    </citation>
    <scope>NUCLEOTIDE SEQUENCE</scope>
    <source>
        <strain evidence="2 3">cv. TO1000</strain>
    </source>
</reference>
<organism evidence="2 3">
    <name type="scientific">Brassica oleracea var. oleracea</name>
    <dbReference type="NCBI Taxonomy" id="109376"/>
    <lineage>
        <taxon>Eukaryota</taxon>
        <taxon>Viridiplantae</taxon>
        <taxon>Streptophyta</taxon>
        <taxon>Embryophyta</taxon>
        <taxon>Tracheophyta</taxon>
        <taxon>Spermatophyta</taxon>
        <taxon>Magnoliopsida</taxon>
        <taxon>eudicotyledons</taxon>
        <taxon>Gunneridae</taxon>
        <taxon>Pentapetalae</taxon>
        <taxon>rosids</taxon>
        <taxon>malvids</taxon>
        <taxon>Brassicales</taxon>
        <taxon>Brassicaceae</taxon>
        <taxon>Brassiceae</taxon>
        <taxon>Brassica</taxon>
    </lineage>
</organism>
<proteinExistence type="predicted"/>
<sequence length="61" mass="7117">MGFDILLVDGKISFCGSSSKQNIRAGVNTSSRLCYCFAREKLILLNIYIYIYLYIYIYIYI</sequence>
<accession>A0A0D3AHC0</accession>
<keyword evidence="1" id="KW-0472">Membrane</keyword>
<dbReference type="HOGENOM" id="CLU_2929574_0_0_1"/>
<evidence type="ECO:0000256" key="1">
    <source>
        <dbReference type="SAM" id="Phobius"/>
    </source>
</evidence>
<dbReference type="Proteomes" id="UP000032141">
    <property type="component" value="Chromosome C2"/>
</dbReference>
<keyword evidence="1" id="KW-0812">Transmembrane</keyword>
<reference evidence="2" key="2">
    <citation type="submission" date="2015-03" db="UniProtKB">
        <authorList>
            <consortium name="EnsemblPlants"/>
        </authorList>
    </citation>
    <scope>IDENTIFICATION</scope>
</reference>